<accession>A0A8I0H544</accession>
<name>A0A8I0H544_XANCI</name>
<evidence type="ECO:0000313" key="1">
    <source>
        <dbReference type="EMBL" id="MBD4336665.1"/>
    </source>
</evidence>
<comment type="caution">
    <text evidence="1">The sequence shown here is derived from an EMBL/GenBank/DDBJ whole genome shotgun (WGS) entry which is preliminary data.</text>
</comment>
<reference evidence="1" key="1">
    <citation type="submission" date="2020-01" db="EMBL/GenBank/DDBJ databases">
        <authorList>
            <person name="Richard D."/>
        </authorList>
    </citation>
    <scope>NUCLEOTIDE SEQUENCE</scope>
    <source>
        <strain evidence="1">JP541</strain>
    </source>
</reference>
<feature type="non-terminal residue" evidence="1">
    <location>
        <position position="75"/>
    </location>
</feature>
<protein>
    <submittedName>
        <fullName evidence="1">Uncharacterized protein</fullName>
    </submittedName>
</protein>
<dbReference type="Proteomes" id="UP000653002">
    <property type="component" value="Unassembled WGS sequence"/>
</dbReference>
<dbReference type="EMBL" id="JAABFR010000883">
    <property type="protein sequence ID" value="MBD4336665.1"/>
    <property type="molecule type" value="Genomic_DNA"/>
</dbReference>
<evidence type="ECO:0000313" key="2">
    <source>
        <dbReference type="Proteomes" id="UP000653002"/>
    </source>
</evidence>
<dbReference type="AlphaFoldDB" id="A0A8I0H544"/>
<sequence length="75" mass="8763">MKKIIRKRSSSAMEYILMHRTKEIARIELDEFSNIASIYEVYDSKHLPVGTVQKEIVNKRALAKWWSGRSIPASR</sequence>
<organism evidence="1 2">
    <name type="scientific">Xanthomonas citri pv. citri</name>
    <dbReference type="NCBI Taxonomy" id="611301"/>
    <lineage>
        <taxon>Bacteria</taxon>
        <taxon>Pseudomonadati</taxon>
        <taxon>Pseudomonadota</taxon>
        <taxon>Gammaproteobacteria</taxon>
        <taxon>Lysobacterales</taxon>
        <taxon>Lysobacteraceae</taxon>
        <taxon>Xanthomonas</taxon>
    </lineage>
</organism>
<proteinExistence type="predicted"/>
<gene>
    <name evidence="1" type="ORF">GUH15_11485</name>
</gene>